<dbReference type="SUPFAM" id="SSF54631">
    <property type="entry name" value="CBS-domain pair"/>
    <property type="match status" value="1"/>
</dbReference>
<keyword evidence="7 10" id="KW-0472">Membrane</keyword>
<protein>
    <recommendedName>
        <fullName evidence="13">Chloride channel protein</fullName>
    </recommendedName>
</protein>
<evidence type="ECO:0000256" key="3">
    <source>
        <dbReference type="ARBA" id="ARBA00022692"/>
    </source>
</evidence>
<evidence type="ECO:0000256" key="7">
    <source>
        <dbReference type="ARBA" id="ARBA00023136"/>
    </source>
</evidence>
<evidence type="ECO:0000256" key="10">
    <source>
        <dbReference type="SAM" id="Phobius"/>
    </source>
</evidence>
<evidence type="ECO:0000256" key="6">
    <source>
        <dbReference type="ARBA" id="ARBA00023065"/>
    </source>
</evidence>
<dbReference type="VEuPathDB" id="AmoebaDB:FDP41_003363"/>
<evidence type="ECO:0000313" key="11">
    <source>
        <dbReference type="EMBL" id="KAF0977371.1"/>
    </source>
</evidence>
<comment type="subcellular location">
    <subcellularLocation>
        <location evidence="1">Membrane</location>
        <topology evidence="1">Multi-pass membrane protein</topology>
    </subcellularLocation>
</comment>
<feature type="transmembrane region" description="Helical" evidence="10">
    <location>
        <begin position="552"/>
        <end position="576"/>
    </location>
</feature>
<sequence length="969" mass="108177">MIATSNIRPSSSEMVEDASSTTRSKTNSVSFSEPLTQKNDDEEGEKASFSTLHEGGTMVMLEEQAERPIISSTMLPNHKPILKSASQLLTQRKKSKKEELSTVSYSSNAKSLHTMDVLRLLRESSDVENRIRKNHRILERTSFFGGFSEMEFVWTFLTVLGVLGGMIGFCLDTLVDYIFVGRDSMIEGMVDASPSLKMFVWILYNLAFVIFSVLLTLWVSPIAEGSGIPSVKAILTGVDSLKEPLSLKNLLVKMVGVPCVVGSGLFSGKVGGMIAIGAALADNLLKLKPFRAMRKNKTLRVQLIGCGCALGVGAVFGTPAGGVLFALEAVGTYYSLRNYLKNFYVALIAAYVSRLLHTWQEHSILLVPVYNVNLDVPSFTVMDFLSLGFLGIIMGLLGVLFTFLNEKLLWLRNKIGRRYFLFFRRKHFNIEDPKSKFKFLKYPLTFVQTQFLWSVIICIITSILIYPTVIGKFMSLSPGKLIEDLMMNKPLLKENGAQGEWIPAALSDKISESSMDTMPYEYYAEVFKNLALFILVRVILSPLSVSLPLPTCIYVTLLIMGAGIGRFWGELFAFALPDGWSAIADTEKTYSYIRPGAYALVGGLALSASATQAFSTVFMFLEIAGMGIHWPACLASLIAVKISRALYYSAYDAQIKLRGWPALLETKTDSEDMKVRDIMTNVEKMIILEEKTTFNELEEIFESKDAIPKTFPVVNTKKDLVLLGVVSVIQLRTLYDTKKEELSKLFLQLEAQRQKELAKSNNQNTPTIVMTTDEQQAPSSTTIDFDNLPELSLDEIKQGISKPVTTSNYFYDIFDEFIGFKDYVGQAENIEQAHEEEEGNEIFQKIEQITGIDALNNTTGDTTEGQVDSVSSAQSSAIELEETASPEMEVIQEKKRQPIRLDYDTCQISIAEDTPAIIAHLLFSQLRLDDVFVLWNGRVIGQLHREVLIKGISEKKNLFSKLSQMKKTK</sequence>
<feature type="transmembrane region" description="Helical" evidence="10">
    <location>
        <begin position="379"/>
        <end position="404"/>
    </location>
</feature>
<organism evidence="11 12">
    <name type="scientific">Naegleria fowleri</name>
    <name type="common">Brain eating amoeba</name>
    <dbReference type="NCBI Taxonomy" id="5763"/>
    <lineage>
        <taxon>Eukaryota</taxon>
        <taxon>Discoba</taxon>
        <taxon>Heterolobosea</taxon>
        <taxon>Tetramitia</taxon>
        <taxon>Eutetramitia</taxon>
        <taxon>Vahlkampfiidae</taxon>
        <taxon>Naegleria</taxon>
    </lineage>
</organism>
<feature type="region of interest" description="Disordered" evidence="9">
    <location>
        <begin position="1"/>
        <end position="47"/>
    </location>
</feature>
<evidence type="ECO:0008006" key="13">
    <source>
        <dbReference type="Google" id="ProtNLM"/>
    </source>
</evidence>
<feature type="transmembrane region" description="Helical" evidence="10">
    <location>
        <begin position="596"/>
        <end position="621"/>
    </location>
</feature>
<gene>
    <name evidence="11" type="ORF">FDP41_003363</name>
</gene>
<dbReference type="OrthoDB" id="4564at2759"/>
<evidence type="ECO:0000256" key="5">
    <source>
        <dbReference type="ARBA" id="ARBA00022989"/>
    </source>
</evidence>
<dbReference type="EMBL" id="VFQX01000034">
    <property type="protein sequence ID" value="KAF0977371.1"/>
    <property type="molecule type" value="Genomic_DNA"/>
</dbReference>
<evidence type="ECO:0000313" key="12">
    <source>
        <dbReference type="Proteomes" id="UP000444721"/>
    </source>
</evidence>
<feature type="transmembrane region" description="Helical" evidence="10">
    <location>
        <begin position="255"/>
        <end position="281"/>
    </location>
</feature>
<evidence type="ECO:0000256" key="2">
    <source>
        <dbReference type="ARBA" id="ARBA00022448"/>
    </source>
</evidence>
<keyword evidence="2" id="KW-0813">Transport</keyword>
<dbReference type="InterPro" id="IPR046342">
    <property type="entry name" value="CBS_dom_sf"/>
</dbReference>
<dbReference type="Pfam" id="PF00654">
    <property type="entry name" value="Voltage_CLC"/>
    <property type="match status" value="1"/>
</dbReference>
<evidence type="ECO:0000256" key="8">
    <source>
        <dbReference type="ARBA" id="ARBA00023214"/>
    </source>
</evidence>
<keyword evidence="3 10" id="KW-0812">Transmembrane</keyword>
<keyword evidence="5 10" id="KW-1133">Transmembrane helix</keyword>
<proteinExistence type="predicted"/>
<keyword evidence="6" id="KW-0406">Ion transport</keyword>
<dbReference type="Proteomes" id="UP000444721">
    <property type="component" value="Unassembled WGS sequence"/>
</dbReference>
<evidence type="ECO:0000256" key="4">
    <source>
        <dbReference type="ARBA" id="ARBA00022737"/>
    </source>
</evidence>
<reference evidence="11 12" key="1">
    <citation type="journal article" date="2019" name="Sci. Rep.">
        <title>Nanopore sequencing improves the draft genome of the human pathogenic amoeba Naegleria fowleri.</title>
        <authorList>
            <person name="Liechti N."/>
            <person name="Schurch N."/>
            <person name="Bruggmann R."/>
            <person name="Wittwer M."/>
        </authorList>
    </citation>
    <scope>NUCLEOTIDE SEQUENCE [LARGE SCALE GENOMIC DNA]</scope>
    <source>
        <strain evidence="11 12">ATCC 30894</strain>
    </source>
</reference>
<dbReference type="OMA" id="IGQLHRE"/>
<feature type="compositionally biased region" description="Polar residues" evidence="9">
    <location>
        <begin position="1"/>
        <end position="37"/>
    </location>
</feature>
<dbReference type="AlphaFoldDB" id="A0A6A5BSP8"/>
<feature type="transmembrane region" description="Helical" evidence="10">
    <location>
        <begin position="301"/>
        <end position="327"/>
    </location>
</feature>
<evidence type="ECO:0000256" key="9">
    <source>
        <dbReference type="SAM" id="MobiDB-lite"/>
    </source>
</evidence>
<dbReference type="Gene3D" id="1.10.3080.10">
    <property type="entry name" value="Clc chloride channel"/>
    <property type="match status" value="1"/>
</dbReference>
<dbReference type="GeneID" id="68110581"/>
<feature type="transmembrane region" description="Helical" evidence="10">
    <location>
        <begin position="152"/>
        <end position="179"/>
    </location>
</feature>
<comment type="caution">
    <text evidence="11">The sequence shown here is derived from an EMBL/GenBank/DDBJ whole genome shotgun (WGS) entry which is preliminary data.</text>
</comment>
<dbReference type="PANTHER" id="PTHR45720">
    <property type="entry name" value="CHLORIDE CHANNEL PROTEIN 2"/>
    <property type="match status" value="1"/>
</dbReference>
<dbReference type="PANTHER" id="PTHR45720:SF10">
    <property type="entry name" value="CHLORIDE CHANNEL PROTEIN 2"/>
    <property type="match status" value="1"/>
</dbReference>
<name>A0A6A5BSP8_NAEFO</name>
<dbReference type="VEuPathDB" id="AmoebaDB:NF0062300"/>
<dbReference type="GO" id="GO:0005247">
    <property type="term" value="F:voltage-gated chloride channel activity"/>
    <property type="evidence" value="ECO:0007669"/>
    <property type="project" value="TreeGrafter"/>
</dbReference>
<evidence type="ECO:0000256" key="1">
    <source>
        <dbReference type="ARBA" id="ARBA00004141"/>
    </source>
</evidence>
<dbReference type="PRINTS" id="PR00762">
    <property type="entry name" value="CLCHANNEL"/>
</dbReference>
<dbReference type="InterPro" id="IPR050970">
    <property type="entry name" value="Cl_channel_volt-gated"/>
</dbReference>
<dbReference type="RefSeq" id="XP_044562084.1">
    <property type="nucleotide sequence ID" value="XM_044706659.1"/>
</dbReference>
<accession>A0A6A5BSP8</accession>
<dbReference type="VEuPathDB" id="AmoebaDB:NfTy_071890"/>
<keyword evidence="4" id="KW-0677">Repeat</keyword>
<dbReference type="SUPFAM" id="SSF81340">
    <property type="entry name" value="Clc chloride channel"/>
    <property type="match status" value="1"/>
</dbReference>
<feature type="transmembrane region" description="Helical" evidence="10">
    <location>
        <begin position="199"/>
        <end position="219"/>
    </location>
</feature>
<dbReference type="InterPro" id="IPR014743">
    <property type="entry name" value="Cl-channel_core"/>
</dbReference>
<dbReference type="InterPro" id="IPR001807">
    <property type="entry name" value="ClC"/>
</dbReference>
<feature type="transmembrane region" description="Helical" evidence="10">
    <location>
        <begin position="451"/>
        <end position="470"/>
    </location>
</feature>
<dbReference type="Gene3D" id="3.10.580.10">
    <property type="entry name" value="CBS-domain"/>
    <property type="match status" value="2"/>
</dbReference>
<keyword evidence="8" id="KW-0868">Chloride</keyword>
<dbReference type="GO" id="GO:0016020">
    <property type="term" value="C:membrane"/>
    <property type="evidence" value="ECO:0007669"/>
    <property type="project" value="UniProtKB-SubCell"/>
</dbReference>
<keyword evidence="12" id="KW-1185">Reference proteome</keyword>